<name>A0ABY8L9F0_9FLAO</name>
<gene>
    <name evidence="1" type="ORF">P8625_06535</name>
</gene>
<accession>A0ABY8L9F0</accession>
<evidence type="ECO:0000313" key="2">
    <source>
        <dbReference type="Proteomes" id="UP001232001"/>
    </source>
</evidence>
<dbReference type="EMBL" id="CP122539">
    <property type="protein sequence ID" value="WGH76798.1"/>
    <property type="molecule type" value="Genomic_DNA"/>
</dbReference>
<evidence type="ECO:0008006" key="3">
    <source>
        <dbReference type="Google" id="ProtNLM"/>
    </source>
</evidence>
<protein>
    <recommendedName>
        <fullName evidence="3">Bacteriocin</fullName>
    </recommendedName>
</protein>
<proteinExistence type="predicted"/>
<sequence length="73" mass="7607">MLKNISNLGSTLNKNEQRLINGGSGYGTVTCEDGATFSASAESMDSVVSSGNRWCEDHGHGGGSTYFFVGGIE</sequence>
<evidence type="ECO:0000313" key="1">
    <source>
        <dbReference type="EMBL" id="WGH76798.1"/>
    </source>
</evidence>
<dbReference type="RefSeq" id="WP_279652658.1">
    <property type="nucleotide sequence ID" value="NZ_CP122539.1"/>
</dbReference>
<organism evidence="1 2">
    <name type="scientific">Tenacibaculum tangerinum</name>
    <dbReference type="NCBI Taxonomy" id="3038772"/>
    <lineage>
        <taxon>Bacteria</taxon>
        <taxon>Pseudomonadati</taxon>
        <taxon>Bacteroidota</taxon>
        <taxon>Flavobacteriia</taxon>
        <taxon>Flavobacteriales</taxon>
        <taxon>Flavobacteriaceae</taxon>
        <taxon>Tenacibaculum</taxon>
    </lineage>
</organism>
<keyword evidence="2" id="KW-1185">Reference proteome</keyword>
<reference evidence="1 2" key="1">
    <citation type="submission" date="2023-04" db="EMBL/GenBank/DDBJ databases">
        <title>Tenacibaculum tangerinum sp. nov., isolated from sea tidal flat of South Korea.</title>
        <authorList>
            <person name="Lee S.H."/>
            <person name="Kim J.-J."/>
        </authorList>
    </citation>
    <scope>NUCLEOTIDE SEQUENCE [LARGE SCALE GENOMIC DNA]</scope>
    <source>
        <strain evidence="1 2">GRR-S3-23</strain>
    </source>
</reference>
<dbReference type="Proteomes" id="UP001232001">
    <property type="component" value="Chromosome"/>
</dbReference>